<protein>
    <submittedName>
        <fullName evidence="1">Uncharacterized protein</fullName>
    </submittedName>
</protein>
<evidence type="ECO:0000313" key="1">
    <source>
        <dbReference type="EMBL" id="RHC11793.1"/>
    </source>
</evidence>
<dbReference type="EMBL" id="QSHM01000017">
    <property type="protein sequence ID" value="RHC11793.1"/>
    <property type="molecule type" value="Genomic_DNA"/>
</dbReference>
<sequence>MPEKCIYCGKETDLSESDIIPDALTNARIINRCVCRIEHNNKFSDKFESKVIESLAFITNELDIKSSKGKNYAPYEAYITIEGVEYKLALHGDNNIFDGRVLKSVDNTHMISTYEKMVKIAKDEQKVTPLDVNSIEIEKRVRVNNVIFFDDALYRMVAKIAFEWYCAKNRIADHLPEFDNIVRYIVDGEGENPVSIIQEKQVYDMLNFSTNLGSHVLIGYENKSGQVEVVVWLLGLLAYRVVLAHKKPNVCSDNFLFTELRTDSSRRELTHKNREDANNTFWNALNSSDLYQIYEDAELKMMVPRGMIAPLKYMDLYPTVMNLVQYLENANDDTKEPNEVVNDIFLSQLKNITQASSLHKKSVKRFMNDIFSDGHEPIILNTKTSNKKSTMLFYCVFLVGKMKEELTDYSFHKLVKNEFALSENIIVTD</sequence>
<comment type="caution">
    <text evidence="1">The sequence shown here is derived from an EMBL/GenBank/DDBJ whole genome shotgun (WGS) entry which is preliminary data.</text>
</comment>
<proteinExistence type="predicted"/>
<organism evidence="1 2">
    <name type="scientific">Lachnospira eligens</name>
    <dbReference type="NCBI Taxonomy" id="39485"/>
    <lineage>
        <taxon>Bacteria</taxon>
        <taxon>Bacillati</taxon>
        <taxon>Bacillota</taxon>
        <taxon>Clostridia</taxon>
        <taxon>Lachnospirales</taxon>
        <taxon>Lachnospiraceae</taxon>
        <taxon>Lachnospira</taxon>
    </lineage>
</organism>
<name>A0A413YRV2_9FIRM</name>
<accession>A0A413YRV2</accession>
<evidence type="ECO:0000313" key="2">
    <source>
        <dbReference type="Proteomes" id="UP000285844"/>
    </source>
</evidence>
<dbReference type="AlphaFoldDB" id="A0A413YRV2"/>
<gene>
    <name evidence="1" type="ORF">DW858_11905</name>
</gene>
<reference evidence="1 2" key="1">
    <citation type="submission" date="2018-08" db="EMBL/GenBank/DDBJ databases">
        <title>A genome reference for cultivated species of the human gut microbiota.</title>
        <authorList>
            <person name="Zou Y."/>
            <person name="Xue W."/>
            <person name="Luo G."/>
        </authorList>
    </citation>
    <scope>NUCLEOTIDE SEQUENCE [LARGE SCALE GENOMIC DNA]</scope>
    <source>
        <strain evidence="1 2">AM37-3BH</strain>
    </source>
</reference>
<dbReference type="RefSeq" id="WP_118008920.1">
    <property type="nucleotide sequence ID" value="NZ_QSBA01000003.1"/>
</dbReference>
<dbReference type="Proteomes" id="UP000285844">
    <property type="component" value="Unassembled WGS sequence"/>
</dbReference>